<reference evidence="1" key="1">
    <citation type="submission" date="2021-01" db="EMBL/GenBank/DDBJ databases">
        <title>Whole genome shotgun sequence of Spirilliplanes yamanashiensis NBRC 15828.</title>
        <authorList>
            <person name="Komaki H."/>
            <person name="Tamura T."/>
        </authorList>
    </citation>
    <scope>NUCLEOTIDE SEQUENCE</scope>
    <source>
        <strain evidence="1">NBRC 15828</strain>
    </source>
</reference>
<dbReference type="InterPro" id="IPR032710">
    <property type="entry name" value="NTF2-like_dom_sf"/>
</dbReference>
<dbReference type="Proteomes" id="UP000652013">
    <property type="component" value="Unassembled WGS sequence"/>
</dbReference>
<accession>A0A8J3YB38</accession>
<dbReference type="Gene3D" id="3.10.450.50">
    <property type="match status" value="1"/>
</dbReference>
<evidence type="ECO:0008006" key="3">
    <source>
        <dbReference type="Google" id="ProtNLM"/>
    </source>
</evidence>
<evidence type="ECO:0000313" key="2">
    <source>
        <dbReference type="Proteomes" id="UP000652013"/>
    </source>
</evidence>
<dbReference type="InterPro" id="IPR009959">
    <property type="entry name" value="Cyclase_SnoaL-like"/>
</dbReference>
<organism evidence="1 2">
    <name type="scientific">Spirilliplanes yamanashiensis</name>
    <dbReference type="NCBI Taxonomy" id="42233"/>
    <lineage>
        <taxon>Bacteria</taxon>
        <taxon>Bacillati</taxon>
        <taxon>Actinomycetota</taxon>
        <taxon>Actinomycetes</taxon>
        <taxon>Micromonosporales</taxon>
        <taxon>Micromonosporaceae</taxon>
        <taxon>Spirilliplanes</taxon>
    </lineage>
</organism>
<gene>
    <name evidence="1" type="ORF">Sya03_38620</name>
</gene>
<dbReference type="AlphaFoldDB" id="A0A8J3YB38"/>
<dbReference type="EMBL" id="BOOY01000028">
    <property type="protein sequence ID" value="GIJ04510.1"/>
    <property type="molecule type" value="Genomic_DNA"/>
</dbReference>
<name>A0A8J3YB38_9ACTN</name>
<keyword evidence="2" id="KW-1185">Reference proteome</keyword>
<evidence type="ECO:0000313" key="1">
    <source>
        <dbReference type="EMBL" id="GIJ04510.1"/>
    </source>
</evidence>
<sequence length="155" mass="16578">MFREFRAPPRCATLGRMDIDALLAVWTDPVPADDAAAAAAFRRLYTDPVTVNGAPLAVGALVERARALQAAFSDRRTVLHDVVTAPGRLVVAFEMHVRHTGPLRTALGEVPATGRTVVSNAIDVLTLDADDRIAEVRVVSDELGVLTQLDAARLA</sequence>
<dbReference type="GO" id="GO:0030638">
    <property type="term" value="P:polyketide metabolic process"/>
    <property type="evidence" value="ECO:0007669"/>
    <property type="project" value="InterPro"/>
</dbReference>
<proteinExistence type="predicted"/>
<protein>
    <recommendedName>
        <fullName evidence="3">SnoaL-like domain-containing protein</fullName>
    </recommendedName>
</protein>
<dbReference type="Pfam" id="PF07366">
    <property type="entry name" value="SnoaL"/>
    <property type="match status" value="1"/>
</dbReference>
<comment type="caution">
    <text evidence="1">The sequence shown here is derived from an EMBL/GenBank/DDBJ whole genome shotgun (WGS) entry which is preliminary data.</text>
</comment>
<dbReference type="SUPFAM" id="SSF54427">
    <property type="entry name" value="NTF2-like"/>
    <property type="match status" value="1"/>
</dbReference>